<comment type="caution">
    <text evidence="2">The sequence shown here is derived from an EMBL/GenBank/DDBJ whole genome shotgun (WGS) entry which is preliminary data.</text>
</comment>
<dbReference type="KEGG" id="crq:GCK72_003318"/>
<evidence type="ECO:0000313" key="2">
    <source>
        <dbReference type="EMBL" id="KAF1771491.1"/>
    </source>
</evidence>
<name>A0A6A5HW64_CAERE</name>
<dbReference type="AlphaFoldDB" id="A0A6A5HW64"/>
<protein>
    <submittedName>
        <fullName evidence="2">Uncharacterized protein</fullName>
    </submittedName>
</protein>
<dbReference type="EMBL" id="WUAV01000001">
    <property type="protein sequence ID" value="KAF1771491.1"/>
    <property type="molecule type" value="Genomic_DNA"/>
</dbReference>
<dbReference type="CTD" id="78773589"/>
<dbReference type="Proteomes" id="UP000483820">
    <property type="component" value="Chromosome I"/>
</dbReference>
<accession>A0A6A5HW64</accession>
<sequence length="101" mass="11827">MRLFLLVFCLFSLAHANFFDDLLQSYDEQGEALCVQVNMERYPPPPRKWYEEIYLGFSDGFYDCETRDSNTAYTKLDPANLSLYGINGSIGVFFRKLFNLR</sequence>
<feature type="signal peptide" evidence="1">
    <location>
        <begin position="1"/>
        <end position="16"/>
    </location>
</feature>
<feature type="chain" id="PRO_5025336145" evidence="1">
    <location>
        <begin position="17"/>
        <end position="101"/>
    </location>
</feature>
<dbReference type="RefSeq" id="XP_053592611.1">
    <property type="nucleotide sequence ID" value="XM_053723966.1"/>
</dbReference>
<gene>
    <name evidence="2" type="ORF">GCK72_003318</name>
</gene>
<proteinExistence type="predicted"/>
<reference evidence="2 3" key="1">
    <citation type="submission" date="2019-12" db="EMBL/GenBank/DDBJ databases">
        <title>Chromosome-level assembly of the Caenorhabditis remanei genome.</title>
        <authorList>
            <person name="Teterina A.A."/>
            <person name="Willis J.H."/>
            <person name="Phillips P.C."/>
        </authorList>
    </citation>
    <scope>NUCLEOTIDE SEQUENCE [LARGE SCALE GENOMIC DNA]</scope>
    <source>
        <strain evidence="2 3">PX506</strain>
        <tissue evidence="2">Whole organism</tissue>
    </source>
</reference>
<evidence type="ECO:0000256" key="1">
    <source>
        <dbReference type="SAM" id="SignalP"/>
    </source>
</evidence>
<keyword evidence="1" id="KW-0732">Signal</keyword>
<dbReference type="GeneID" id="78773589"/>
<organism evidence="2 3">
    <name type="scientific">Caenorhabditis remanei</name>
    <name type="common">Caenorhabditis vulgaris</name>
    <dbReference type="NCBI Taxonomy" id="31234"/>
    <lineage>
        <taxon>Eukaryota</taxon>
        <taxon>Metazoa</taxon>
        <taxon>Ecdysozoa</taxon>
        <taxon>Nematoda</taxon>
        <taxon>Chromadorea</taxon>
        <taxon>Rhabditida</taxon>
        <taxon>Rhabditina</taxon>
        <taxon>Rhabditomorpha</taxon>
        <taxon>Rhabditoidea</taxon>
        <taxon>Rhabditidae</taxon>
        <taxon>Peloderinae</taxon>
        <taxon>Caenorhabditis</taxon>
    </lineage>
</organism>
<evidence type="ECO:0000313" key="3">
    <source>
        <dbReference type="Proteomes" id="UP000483820"/>
    </source>
</evidence>